<sequence>MNTEASTIEGESGRTQYRYRFGEVEYDQAARVLSVGGEIVDVEQRPLQVLERLLQTPGEAVTREELFETVWAGRPTVENVLANAMTKLRRALGETDAERLQTVPRVGYRLAGPVERVALGRLARSTLRLEAGAAVAGRPHWCLAERLGGGSSNGSSLHPQAEVWRARHAKTGETRIFKFAADGEQLALLKREVTLYRLLRESLGERDDFVRLIDWNFDEAPYFLEAEDAGPNLSQWAAAHLAALDTAARVALLLGIAEAVAAAHRVGVLHKDLKPSNVLIADAEGLPRARLGDFGSGRLLDPDRLAALGITAQGMTLTDVAAASDSSGTLAYLAPEVLAGQAPTTRSDVYALGLMLYQLLAGDLRRPLLPGWERDVGDALLREDIAAAAERDPAKRLAGADQLVERLRTLDARRAEVEQRVRDAAAARDAQQQLAGARARRPWLIAVVVLLAGGLGTSLWQYRRAEQSARRATQQAEVAAAINRFVTEDLISSAQPSASGRAGVTMIDAARAAVARVDARRDLPPAVMAGLRKTLQITLAELSDRKGSVAQGRLALAALAQTGQPVEPAAEGEIRAWLASDFAQLGELDGADEQLHALAALEPRLLVDAPEIALRYYQAQAITLGMGGRNRDAAVFDRKAVDLARKLPGLRPGLLDQLQFNLAASLIQLGQPDKAEADLRELLARQTQRLGAAHEHTLYTEVLLSHALLRQQRVDDAAKLIEPAADGLDKALGPLATRTLMARSVQAGVELQRGQYQAAAERFATLHRQFAQRDGEASPNAINMLEGQGGALLRAGDAKAAEPLLRRALGDARKTFGAAAEEQPLVQMLRFELADSLLALRTGFAEAAKLVEGLQPGPLAEADPTSDWTAKLAKVRAALAQAH</sequence>
<keyword evidence="4" id="KW-0067">ATP-binding</keyword>
<keyword evidence="3" id="KW-0418">Kinase</keyword>
<feature type="domain" description="OmpR/PhoB-type" evidence="9">
    <location>
        <begin position="16"/>
        <end position="112"/>
    </location>
</feature>
<dbReference type="Pfam" id="PF00069">
    <property type="entry name" value="Pkinase"/>
    <property type="match status" value="1"/>
</dbReference>
<dbReference type="Gene3D" id="1.10.510.10">
    <property type="entry name" value="Transferase(Phosphotransferase) domain 1"/>
    <property type="match status" value="1"/>
</dbReference>
<dbReference type="Proteomes" id="UP001285263">
    <property type="component" value="Unassembled WGS sequence"/>
</dbReference>
<accession>A0ABU5DAT9</accession>
<protein>
    <submittedName>
        <fullName evidence="10">Winged helix-turn-helix domain-containing protein</fullName>
    </submittedName>
</protein>
<dbReference type="EMBL" id="JAXCLA010000001">
    <property type="protein sequence ID" value="MDY0742920.1"/>
    <property type="molecule type" value="Genomic_DNA"/>
</dbReference>
<dbReference type="SUPFAM" id="SSF48452">
    <property type="entry name" value="TPR-like"/>
    <property type="match status" value="1"/>
</dbReference>
<feature type="DNA-binding region" description="OmpR/PhoB-type" evidence="6">
    <location>
        <begin position="16"/>
        <end position="112"/>
    </location>
</feature>
<dbReference type="SMART" id="SM00862">
    <property type="entry name" value="Trans_reg_C"/>
    <property type="match status" value="1"/>
</dbReference>
<feature type="coiled-coil region" evidence="7">
    <location>
        <begin position="400"/>
        <end position="427"/>
    </location>
</feature>
<dbReference type="SUPFAM" id="SSF56112">
    <property type="entry name" value="Protein kinase-like (PK-like)"/>
    <property type="match status" value="1"/>
</dbReference>
<organism evidence="10 11">
    <name type="scientific">Roseateles agri</name>
    <dbReference type="NCBI Taxonomy" id="3098619"/>
    <lineage>
        <taxon>Bacteria</taxon>
        <taxon>Pseudomonadati</taxon>
        <taxon>Pseudomonadota</taxon>
        <taxon>Betaproteobacteria</taxon>
        <taxon>Burkholderiales</taxon>
        <taxon>Sphaerotilaceae</taxon>
        <taxon>Roseateles</taxon>
    </lineage>
</organism>
<evidence type="ECO:0000313" key="11">
    <source>
        <dbReference type="Proteomes" id="UP001285263"/>
    </source>
</evidence>
<dbReference type="InterPro" id="IPR036388">
    <property type="entry name" value="WH-like_DNA-bd_sf"/>
</dbReference>
<dbReference type="Gene3D" id="1.10.10.10">
    <property type="entry name" value="Winged helix-like DNA-binding domain superfamily/Winged helix DNA-binding domain"/>
    <property type="match status" value="1"/>
</dbReference>
<dbReference type="InterPro" id="IPR011990">
    <property type="entry name" value="TPR-like_helical_dom_sf"/>
</dbReference>
<evidence type="ECO:0000259" key="9">
    <source>
        <dbReference type="PROSITE" id="PS51755"/>
    </source>
</evidence>
<dbReference type="PANTHER" id="PTHR43289:SF6">
    <property type="entry name" value="SERINE_THREONINE-PROTEIN KINASE NEKL-3"/>
    <property type="match status" value="1"/>
</dbReference>
<gene>
    <name evidence="10" type="ORF">SNE35_00310</name>
</gene>
<dbReference type="SUPFAM" id="SSF46894">
    <property type="entry name" value="C-terminal effector domain of the bipartite response regulators"/>
    <property type="match status" value="1"/>
</dbReference>
<name>A0ABU5DAT9_9BURK</name>
<dbReference type="RefSeq" id="WP_320420730.1">
    <property type="nucleotide sequence ID" value="NZ_JAXCLA010000001.1"/>
</dbReference>
<dbReference type="PROSITE" id="PS50011">
    <property type="entry name" value="PROTEIN_KINASE_DOM"/>
    <property type="match status" value="1"/>
</dbReference>
<evidence type="ECO:0000256" key="6">
    <source>
        <dbReference type="PROSITE-ProRule" id="PRU01091"/>
    </source>
</evidence>
<dbReference type="PANTHER" id="PTHR43289">
    <property type="entry name" value="MITOGEN-ACTIVATED PROTEIN KINASE KINASE KINASE 20-RELATED"/>
    <property type="match status" value="1"/>
</dbReference>
<dbReference type="InterPro" id="IPR016032">
    <property type="entry name" value="Sig_transdc_resp-reg_C-effctor"/>
</dbReference>
<comment type="caution">
    <text evidence="10">The sequence shown here is derived from an EMBL/GenBank/DDBJ whole genome shotgun (WGS) entry which is preliminary data.</text>
</comment>
<evidence type="ECO:0000256" key="1">
    <source>
        <dbReference type="ARBA" id="ARBA00022679"/>
    </source>
</evidence>
<dbReference type="CDD" id="cd00383">
    <property type="entry name" value="trans_reg_C"/>
    <property type="match status" value="1"/>
</dbReference>
<keyword evidence="2" id="KW-0547">Nucleotide-binding</keyword>
<keyword evidence="1" id="KW-0808">Transferase</keyword>
<proteinExistence type="predicted"/>
<keyword evidence="7" id="KW-0175">Coiled coil</keyword>
<evidence type="ECO:0000313" key="10">
    <source>
        <dbReference type="EMBL" id="MDY0742920.1"/>
    </source>
</evidence>
<feature type="domain" description="Protein kinase" evidence="8">
    <location>
        <begin position="141"/>
        <end position="444"/>
    </location>
</feature>
<dbReference type="InterPro" id="IPR000719">
    <property type="entry name" value="Prot_kinase_dom"/>
</dbReference>
<evidence type="ECO:0000256" key="4">
    <source>
        <dbReference type="ARBA" id="ARBA00022840"/>
    </source>
</evidence>
<dbReference type="SMART" id="SM00220">
    <property type="entry name" value="S_TKc"/>
    <property type="match status" value="1"/>
</dbReference>
<dbReference type="Pfam" id="PF00486">
    <property type="entry name" value="Trans_reg_C"/>
    <property type="match status" value="1"/>
</dbReference>
<keyword evidence="5 6" id="KW-0238">DNA-binding</keyword>
<dbReference type="InterPro" id="IPR001867">
    <property type="entry name" value="OmpR/PhoB-type_DNA-bd"/>
</dbReference>
<evidence type="ECO:0000259" key="8">
    <source>
        <dbReference type="PROSITE" id="PS50011"/>
    </source>
</evidence>
<dbReference type="InterPro" id="IPR011009">
    <property type="entry name" value="Kinase-like_dom_sf"/>
</dbReference>
<evidence type="ECO:0000256" key="3">
    <source>
        <dbReference type="ARBA" id="ARBA00022777"/>
    </source>
</evidence>
<reference evidence="10 11" key="1">
    <citation type="submission" date="2023-11" db="EMBL/GenBank/DDBJ databases">
        <title>Paucibacter sp. nov., isolated from fresh soil in Korea.</title>
        <authorList>
            <person name="Le N.T.T."/>
        </authorList>
    </citation>
    <scope>NUCLEOTIDE SEQUENCE [LARGE SCALE GENOMIC DNA]</scope>
    <source>
        <strain evidence="10 11">R3-3</strain>
    </source>
</reference>
<evidence type="ECO:0000256" key="5">
    <source>
        <dbReference type="ARBA" id="ARBA00023125"/>
    </source>
</evidence>
<keyword evidence="11" id="KW-1185">Reference proteome</keyword>
<evidence type="ECO:0000256" key="7">
    <source>
        <dbReference type="SAM" id="Coils"/>
    </source>
</evidence>
<dbReference type="InterPro" id="IPR008271">
    <property type="entry name" value="Ser/Thr_kinase_AS"/>
</dbReference>
<evidence type="ECO:0000256" key="2">
    <source>
        <dbReference type="ARBA" id="ARBA00022741"/>
    </source>
</evidence>
<dbReference type="Gene3D" id="1.25.40.10">
    <property type="entry name" value="Tetratricopeptide repeat domain"/>
    <property type="match status" value="1"/>
</dbReference>
<dbReference type="PROSITE" id="PS51755">
    <property type="entry name" value="OMPR_PHOB"/>
    <property type="match status" value="1"/>
</dbReference>
<dbReference type="PROSITE" id="PS00108">
    <property type="entry name" value="PROTEIN_KINASE_ST"/>
    <property type="match status" value="1"/>
</dbReference>